<evidence type="ECO:0000256" key="4">
    <source>
        <dbReference type="SAM" id="MobiDB-lite"/>
    </source>
</evidence>
<evidence type="ECO:0000313" key="7">
    <source>
        <dbReference type="Proteomes" id="UP001152024"/>
    </source>
</evidence>
<keyword evidence="5" id="KW-0812">Transmembrane</keyword>
<sequence length="591" mass="65193">MTAASGLLKSKGVAGSSGYQPVHQDEGDGHDGDRAPPVQPIVPRGPMRTYRNMVVLLSGLVVLLMATNLYLSLPLAFGSGSGSCPGDPPRVPQYFQTSPELWAGVTETGKPAFMAQTHVFEPTATFVPNDPLQTSIPIEGMKEGNRSIFQMMGYLSPYSPSTGFGVDEYPIPQGAEIVQVQMLSRHGARYPTPGANVATLGERLANASSSFKGSDALEFLNDWKYELGKAILVPRGRQELFESGVLHSYMYGSLYNPQSKLIVRTTTQDRMLKSAENWMAGFFGLEWTNNATIEVIIEAPGFNNSLAGNLNCPNANKADYVTPVATWYNKYLKDATDRFNNMTEGFTWTAEDVWAAQNMCPYETVAYGFSRFCDLFTYEEWENFGYSIDLGFSSGAGFHSPIGRATGLGYQQEVIARLKNHTLGYSGSQINTTLDGMTETFPLNQSLYFDFSHDTNIISILTAFGLTQFAENLPTDKHPGEHEFVVSKLTPFGARLDIEIIKAPQPVSPNRDGYLDGKETKYIHFVLNQRTVPLGKSFSECDVNRKDGWCELETFLEVQEKMAEKAQFDYACFGDYPSLPYGKVTDGAPPS</sequence>
<keyword evidence="5" id="KW-0472">Membrane</keyword>
<dbReference type="EMBL" id="JAOQBH010000004">
    <property type="protein sequence ID" value="KAJ4137654.1"/>
    <property type="molecule type" value="Genomic_DNA"/>
</dbReference>
<dbReference type="EC" id="3.1.3.8" evidence="2"/>
<accession>A0ABQ8RLA0</accession>
<feature type="transmembrane region" description="Helical" evidence="5">
    <location>
        <begin position="54"/>
        <end position="77"/>
    </location>
</feature>
<dbReference type="SUPFAM" id="SSF53254">
    <property type="entry name" value="Phosphoglycerate mutase-like"/>
    <property type="match status" value="1"/>
</dbReference>
<comment type="similarity">
    <text evidence="1">Belongs to the histidine acid phosphatase family.</text>
</comment>
<dbReference type="PANTHER" id="PTHR20963:SF43">
    <property type="entry name" value="PUTATIVE (AFU_ORTHOLOGUE AFUA_7G01240)-RELATED"/>
    <property type="match status" value="1"/>
</dbReference>
<feature type="compositionally biased region" description="Basic and acidic residues" evidence="4">
    <location>
        <begin position="23"/>
        <end position="34"/>
    </location>
</feature>
<feature type="region of interest" description="Disordered" evidence="4">
    <location>
        <begin position="1"/>
        <end position="44"/>
    </location>
</feature>
<evidence type="ECO:0000256" key="2">
    <source>
        <dbReference type="ARBA" id="ARBA00012632"/>
    </source>
</evidence>
<name>A0ABQ8RLA0_FUSEQ</name>
<keyword evidence="7" id="KW-1185">Reference proteome</keyword>
<evidence type="ECO:0000256" key="1">
    <source>
        <dbReference type="ARBA" id="ARBA00005375"/>
    </source>
</evidence>
<proteinExistence type="inferred from homology"/>
<dbReference type="CDD" id="cd07061">
    <property type="entry name" value="HP_HAP_like"/>
    <property type="match status" value="1"/>
</dbReference>
<organism evidence="6 7">
    <name type="scientific">Fusarium equiseti</name>
    <name type="common">Fusarium scirpi</name>
    <dbReference type="NCBI Taxonomy" id="61235"/>
    <lineage>
        <taxon>Eukaryota</taxon>
        <taxon>Fungi</taxon>
        <taxon>Dikarya</taxon>
        <taxon>Ascomycota</taxon>
        <taxon>Pezizomycotina</taxon>
        <taxon>Sordariomycetes</taxon>
        <taxon>Hypocreomycetidae</taxon>
        <taxon>Hypocreales</taxon>
        <taxon>Nectriaceae</taxon>
        <taxon>Fusarium</taxon>
        <taxon>Fusarium incarnatum-equiseti species complex</taxon>
    </lineage>
</organism>
<keyword evidence="3" id="KW-0378">Hydrolase</keyword>
<evidence type="ECO:0000313" key="6">
    <source>
        <dbReference type="EMBL" id="KAJ4137654.1"/>
    </source>
</evidence>
<dbReference type="PANTHER" id="PTHR20963">
    <property type="entry name" value="MULTIPLE INOSITOL POLYPHOSPHATE PHOSPHATASE-RELATED"/>
    <property type="match status" value="1"/>
</dbReference>
<evidence type="ECO:0000256" key="3">
    <source>
        <dbReference type="ARBA" id="ARBA00022801"/>
    </source>
</evidence>
<keyword evidence="5" id="KW-1133">Transmembrane helix</keyword>
<dbReference type="Gene3D" id="3.40.50.1240">
    <property type="entry name" value="Phosphoglycerate mutase-like"/>
    <property type="match status" value="1"/>
</dbReference>
<dbReference type="Pfam" id="PF00328">
    <property type="entry name" value="His_Phos_2"/>
    <property type="match status" value="1"/>
</dbReference>
<dbReference type="PROSITE" id="PS00616">
    <property type="entry name" value="HIS_ACID_PHOSPHAT_1"/>
    <property type="match status" value="1"/>
</dbReference>
<dbReference type="InterPro" id="IPR033379">
    <property type="entry name" value="Acid_Pase_AS"/>
</dbReference>
<dbReference type="InterPro" id="IPR000560">
    <property type="entry name" value="His_Pase_clade-2"/>
</dbReference>
<protein>
    <recommendedName>
        <fullName evidence="2">3-phytase</fullName>
        <ecNumber evidence="2">3.1.3.8</ecNumber>
    </recommendedName>
</protein>
<dbReference type="Proteomes" id="UP001152024">
    <property type="component" value="Unassembled WGS sequence"/>
</dbReference>
<dbReference type="InterPro" id="IPR029033">
    <property type="entry name" value="His_PPase_superfam"/>
</dbReference>
<evidence type="ECO:0000256" key="5">
    <source>
        <dbReference type="SAM" id="Phobius"/>
    </source>
</evidence>
<reference evidence="6" key="1">
    <citation type="submission" date="2022-09" db="EMBL/GenBank/DDBJ databases">
        <title>Fusarium specimens isolated from Avocado Roots.</title>
        <authorList>
            <person name="Stajich J."/>
            <person name="Roper C."/>
            <person name="Heimlech-Rivalta G."/>
        </authorList>
    </citation>
    <scope>NUCLEOTIDE SEQUENCE</scope>
    <source>
        <strain evidence="6">CF00095</strain>
    </source>
</reference>
<gene>
    <name evidence="6" type="ORF">NW768_003242</name>
</gene>
<comment type="caution">
    <text evidence="6">The sequence shown here is derived from an EMBL/GenBank/DDBJ whole genome shotgun (WGS) entry which is preliminary data.</text>
</comment>
<dbReference type="PROSITE" id="PS00778">
    <property type="entry name" value="HIS_ACID_PHOSPHAT_2"/>
    <property type="match status" value="1"/>
</dbReference>